<keyword evidence="9" id="KW-1185">Reference proteome</keyword>
<keyword evidence="4 6" id="KW-0472">Membrane</keyword>
<evidence type="ECO:0000256" key="3">
    <source>
        <dbReference type="ARBA" id="ARBA00022989"/>
    </source>
</evidence>
<dbReference type="STRING" id="1855383.SAMN05216548_10576"/>
<keyword evidence="2 6" id="KW-0812">Transmembrane</keyword>
<dbReference type="RefSeq" id="WP_092496223.1">
    <property type="nucleotide sequence ID" value="NZ_FOFG01000005.1"/>
</dbReference>
<reference evidence="8 9" key="1">
    <citation type="submission" date="2016-10" db="EMBL/GenBank/DDBJ databases">
        <authorList>
            <person name="de Groot N.N."/>
        </authorList>
    </citation>
    <scope>NUCLEOTIDE SEQUENCE [LARGE SCALE GENOMIC DNA]</scope>
    <source>
        <strain evidence="8 9">A52C2</strain>
    </source>
</reference>
<evidence type="ECO:0000256" key="6">
    <source>
        <dbReference type="SAM" id="Phobius"/>
    </source>
</evidence>
<keyword evidence="3 6" id="KW-1133">Transmembrane helix</keyword>
<protein>
    <submittedName>
        <fullName evidence="8">Uncharacterized integral membrane protein</fullName>
    </submittedName>
</protein>
<feature type="compositionally biased region" description="Basic and acidic residues" evidence="5">
    <location>
        <begin position="81"/>
        <end position="104"/>
    </location>
</feature>
<dbReference type="Pfam" id="PF06305">
    <property type="entry name" value="LapA_dom"/>
    <property type="match status" value="1"/>
</dbReference>
<feature type="region of interest" description="Disordered" evidence="5">
    <location>
        <begin position="76"/>
        <end position="113"/>
    </location>
</feature>
<dbReference type="EMBL" id="FOFG01000005">
    <property type="protein sequence ID" value="SEQ50814.1"/>
    <property type="molecule type" value="Genomic_DNA"/>
</dbReference>
<feature type="domain" description="Lipopolysaccharide assembly protein A" evidence="7">
    <location>
        <begin position="27"/>
        <end position="94"/>
    </location>
</feature>
<gene>
    <name evidence="8" type="ORF">SAMN05216548_10576</name>
</gene>
<evidence type="ECO:0000313" key="9">
    <source>
        <dbReference type="Proteomes" id="UP000199647"/>
    </source>
</evidence>
<evidence type="ECO:0000256" key="1">
    <source>
        <dbReference type="ARBA" id="ARBA00022475"/>
    </source>
</evidence>
<dbReference type="GO" id="GO:0005886">
    <property type="term" value="C:plasma membrane"/>
    <property type="evidence" value="ECO:0007669"/>
    <property type="project" value="InterPro"/>
</dbReference>
<evidence type="ECO:0000256" key="2">
    <source>
        <dbReference type="ARBA" id="ARBA00022692"/>
    </source>
</evidence>
<keyword evidence="1" id="KW-1003">Cell membrane</keyword>
<evidence type="ECO:0000256" key="4">
    <source>
        <dbReference type="ARBA" id="ARBA00023136"/>
    </source>
</evidence>
<organism evidence="8 9">
    <name type="scientific">Faunimonas pinastri</name>
    <dbReference type="NCBI Taxonomy" id="1855383"/>
    <lineage>
        <taxon>Bacteria</taxon>
        <taxon>Pseudomonadati</taxon>
        <taxon>Pseudomonadota</taxon>
        <taxon>Alphaproteobacteria</taxon>
        <taxon>Hyphomicrobiales</taxon>
        <taxon>Afifellaceae</taxon>
        <taxon>Faunimonas</taxon>
    </lineage>
</organism>
<evidence type="ECO:0000259" key="7">
    <source>
        <dbReference type="Pfam" id="PF06305"/>
    </source>
</evidence>
<name>A0A1H9GLC4_9HYPH</name>
<dbReference type="Proteomes" id="UP000199647">
    <property type="component" value="Unassembled WGS sequence"/>
</dbReference>
<proteinExistence type="predicted"/>
<dbReference type="OrthoDB" id="7868067at2"/>
<dbReference type="AlphaFoldDB" id="A0A1H9GLC4"/>
<evidence type="ECO:0000256" key="5">
    <source>
        <dbReference type="SAM" id="MobiDB-lite"/>
    </source>
</evidence>
<feature type="transmembrane region" description="Helical" evidence="6">
    <location>
        <begin position="50"/>
        <end position="72"/>
    </location>
</feature>
<accession>A0A1H9GLC4</accession>
<evidence type="ECO:0000313" key="8">
    <source>
        <dbReference type="EMBL" id="SEQ50814.1"/>
    </source>
</evidence>
<sequence length="113" mass="12780">MSWFGTLIKWVILLPILVVIAILALANDQAVTIHLNPFNPADPVLQIQLALYQVAFATFVIGALIGALVTWGGQRRHRRAARDNGREARRWRKRVEDSEPEEKSPTLLLTTKR</sequence>
<dbReference type="InterPro" id="IPR010445">
    <property type="entry name" value="LapA_dom"/>
</dbReference>